<feature type="region of interest" description="Disordered" evidence="3">
    <location>
        <begin position="364"/>
        <end position="383"/>
    </location>
</feature>
<dbReference type="InterPro" id="IPR050248">
    <property type="entry name" value="Polysacc_deacetylase_ArnD"/>
</dbReference>
<dbReference type="Gene3D" id="3.20.20.370">
    <property type="entry name" value="Glycoside hydrolase/deacetylase"/>
    <property type="match status" value="1"/>
</dbReference>
<gene>
    <name evidence="5" type="ORF">EIK79_06915</name>
</gene>
<evidence type="ECO:0000259" key="4">
    <source>
        <dbReference type="PROSITE" id="PS51677"/>
    </source>
</evidence>
<evidence type="ECO:0000313" key="5">
    <source>
        <dbReference type="EMBL" id="RRJ31441.1"/>
    </source>
</evidence>
<comment type="caution">
    <text evidence="5">The sequence shown here is derived from an EMBL/GenBank/DDBJ whole genome shotgun (WGS) entry which is preliminary data.</text>
</comment>
<dbReference type="PANTHER" id="PTHR10587:SF133">
    <property type="entry name" value="CHITIN DEACETYLASE 1-RELATED"/>
    <property type="match status" value="1"/>
</dbReference>
<evidence type="ECO:0000313" key="6">
    <source>
        <dbReference type="Proteomes" id="UP000282322"/>
    </source>
</evidence>
<protein>
    <submittedName>
        <fullName evidence="5">Polysaccharide deacetylase</fullName>
    </submittedName>
</protein>
<dbReference type="GO" id="GO:0005975">
    <property type="term" value="P:carbohydrate metabolic process"/>
    <property type="evidence" value="ECO:0007669"/>
    <property type="project" value="InterPro"/>
</dbReference>
<dbReference type="PROSITE" id="PS51257">
    <property type="entry name" value="PROKAR_LIPOPROTEIN"/>
    <property type="match status" value="1"/>
</dbReference>
<feature type="region of interest" description="Disordered" evidence="3">
    <location>
        <begin position="37"/>
        <end position="66"/>
    </location>
</feature>
<dbReference type="PANTHER" id="PTHR10587">
    <property type="entry name" value="GLYCOSYL TRANSFERASE-RELATED"/>
    <property type="match status" value="1"/>
</dbReference>
<dbReference type="EMBL" id="RRCH01000014">
    <property type="protein sequence ID" value="RRJ31441.1"/>
    <property type="molecule type" value="Genomic_DNA"/>
</dbReference>
<dbReference type="GO" id="GO:0016020">
    <property type="term" value="C:membrane"/>
    <property type="evidence" value="ECO:0007669"/>
    <property type="project" value="TreeGrafter"/>
</dbReference>
<organism evidence="5 6">
    <name type="scientific">Halocatena pleomorpha</name>
    <dbReference type="NCBI Taxonomy" id="1785090"/>
    <lineage>
        <taxon>Archaea</taxon>
        <taxon>Methanobacteriati</taxon>
        <taxon>Methanobacteriota</taxon>
        <taxon>Stenosarchaea group</taxon>
        <taxon>Halobacteria</taxon>
        <taxon>Halobacteriales</taxon>
        <taxon>Natronomonadaceae</taxon>
        <taxon>Halocatena</taxon>
    </lineage>
</organism>
<accession>A0A3P3RDE2</accession>
<dbReference type="OrthoDB" id="275601at2157"/>
<dbReference type="InterPro" id="IPR006311">
    <property type="entry name" value="TAT_signal"/>
</dbReference>
<dbReference type="AlphaFoldDB" id="A0A3P3RDE2"/>
<dbReference type="Pfam" id="PF01522">
    <property type="entry name" value="Polysacc_deac_1"/>
    <property type="match status" value="1"/>
</dbReference>
<evidence type="ECO:0000256" key="2">
    <source>
        <dbReference type="ARBA" id="ARBA00022801"/>
    </source>
</evidence>
<reference evidence="5 6" key="1">
    <citation type="submission" date="2018-11" db="EMBL/GenBank/DDBJ databases">
        <title>Taxonoimc description of Halomarina strain SPP-AMP-1.</title>
        <authorList>
            <person name="Pal Y."/>
            <person name="Srinivasana K."/>
            <person name="Verma A."/>
            <person name="Kumar P."/>
        </authorList>
    </citation>
    <scope>NUCLEOTIDE SEQUENCE [LARGE SCALE GENOMIC DNA]</scope>
    <source>
        <strain evidence="5 6">SPP-AMP-1</strain>
    </source>
</reference>
<dbReference type="InterPro" id="IPR011330">
    <property type="entry name" value="Glyco_hydro/deAcase_b/a-brl"/>
</dbReference>
<keyword evidence="6" id="KW-1185">Reference proteome</keyword>
<evidence type="ECO:0000256" key="3">
    <source>
        <dbReference type="SAM" id="MobiDB-lite"/>
    </source>
</evidence>
<keyword evidence="2" id="KW-0378">Hydrolase</keyword>
<proteinExistence type="predicted"/>
<sequence>MDDSKREFGSGISRRELLALAGISGVTALTGCASAETTATNPSVGSPSPLPVPETGDIPQPSGPPGNLTVLDWAGFDSAVSYTFDDGQPSQLEHYNELRKTGINSTFYISINVDFSGYEEGWQQVAADGHEIGNHTVSHPYADLTGSSFGEPLNSTAAEIKQCTEYITQTFEQQDVWTMAAPFGDTGWIEPAKQADVFLNRGVGGGTIAPNDSTNPFDLPCYTASDGDTAETFDDLADSSHSNGEWLIYLFHSIAPTDAEWYAPVGISEITENINHVKSLDNVWIDTVATIGAYWLGQKILDSTTPTRAGSDKVWTWTLPDGFPQGQYLRVKTDGGILKQEGEALEWDPHGYYEISLDAGRLTLSPSSAGPPRRCNRRYDHDR</sequence>
<dbReference type="SUPFAM" id="SSF88713">
    <property type="entry name" value="Glycoside hydrolase/deacetylase"/>
    <property type="match status" value="1"/>
</dbReference>
<dbReference type="RefSeq" id="WP_124954393.1">
    <property type="nucleotide sequence ID" value="NZ_RRCH01000014.1"/>
</dbReference>
<dbReference type="PROSITE" id="PS51677">
    <property type="entry name" value="NODB"/>
    <property type="match status" value="1"/>
</dbReference>
<name>A0A3P3RDE2_9EURY</name>
<dbReference type="Proteomes" id="UP000282322">
    <property type="component" value="Unassembled WGS sequence"/>
</dbReference>
<evidence type="ECO:0000256" key="1">
    <source>
        <dbReference type="ARBA" id="ARBA00022723"/>
    </source>
</evidence>
<dbReference type="PROSITE" id="PS51318">
    <property type="entry name" value="TAT"/>
    <property type="match status" value="1"/>
</dbReference>
<dbReference type="GO" id="GO:0046872">
    <property type="term" value="F:metal ion binding"/>
    <property type="evidence" value="ECO:0007669"/>
    <property type="project" value="UniProtKB-KW"/>
</dbReference>
<dbReference type="InterPro" id="IPR002509">
    <property type="entry name" value="NODB_dom"/>
</dbReference>
<feature type="domain" description="NodB homology" evidence="4">
    <location>
        <begin position="78"/>
        <end position="286"/>
    </location>
</feature>
<keyword evidence="1" id="KW-0479">Metal-binding</keyword>
<dbReference type="GO" id="GO:0016810">
    <property type="term" value="F:hydrolase activity, acting on carbon-nitrogen (but not peptide) bonds"/>
    <property type="evidence" value="ECO:0007669"/>
    <property type="project" value="InterPro"/>
</dbReference>